<sequence length="842" mass="97540">MQLKEKERDLLNILLRYDLEVFAKKLNLIKSEIGKLDETVVVSLLNLAERLSRKASDDIGRNVCLTICGLIWEHREREWNNLSRFLMQIMSRIGLIPTVKMIDTKFDKESNTYSDLGSLIAQFKFKAKLEDYSVSVVENNFISLSSFQKRMWDSIEDYKRVGISAPTSAGKSYVLANKIINLLEKNSGSCVYIVPTITLINQVSSDFRKIVKDLDLKNYNISQTFAEKYVNPQAKNIFVLTQERALSAISQNSKYFSEVELLVIDEIQNIERVANEDNDRSRDLYNLIQEFENTYQPDKIVVAGPRLKNINELVRKLFGDNAKSVSNELPPVLNISYSFVQQSNGIFFRQYSVLNDKPQSIRVNNFPTDGSKFFKKVQFRQPTFDVINHILNHLGENEGNIIFSPTKATANKIAGSIAKRNHNPNQDLQSLIKYISSSIHPNYSLVNCLNNSTAYHHANVPQYIRMVVEKAFSKNVIKNIVCTTTLMQGVNLPAKNIIARNQNLSNKKQGAKLTPYEFANLRGRAGRLMKDFVGRAIILDENAFEDTQTKLYEYPEKEVSSGYGVRFKENEIEIRKTLSQGDKIVEENSFNDLSIHVRHMVLKHKKNSIERLRNTGIYLSETEYKAVRDQLKKLDVPKEIIIKNSHWDPFVLNELYLNRKYHKLPSSPFDLHFVDKLQGVINMIKSVSPYYYSKYLGIENDRLLKKCLINAQEWCREKPINQIVKWGGVPSEEEIDKILELLNTTIVFQIPKLLYPILHFEDDENPILSFMEQGAYNYSTRRLIEYGIPRELAINLKKLFDDEKLRDEPLKFTDRYIQKKLNKAYLNNNISKWEKVQLESYM</sequence>
<keyword evidence="2" id="KW-0378">Hydrolase</keyword>
<evidence type="ECO:0008006" key="9">
    <source>
        <dbReference type="Google" id="ProtNLM"/>
    </source>
</evidence>
<name>A0A2V4A1N4_9BACT</name>
<dbReference type="AlphaFoldDB" id="A0A2V4A1N4"/>
<keyword evidence="1" id="KW-0547">Nucleotide-binding</keyword>
<keyword evidence="8" id="KW-1185">Reference proteome</keyword>
<comment type="caution">
    <text evidence="7">The sequence shown here is derived from an EMBL/GenBank/DDBJ whole genome shotgun (WGS) entry which is preliminary data.</text>
</comment>
<gene>
    <name evidence="7" type="ORF">DF185_00765</name>
</gene>
<evidence type="ECO:0000313" key="8">
    <source>
        <dbReference type="Proteomes" id="UP000248079"/>
    </source>
</evidence>
<dbReference type="EMBL" id="QFLI01000001">
    <property type="protein sequence ID" value="PXY02659.1"/>
    <property type="molecule type" value="Genomic_DNA"/>
</dbReference>
<protein>
    <recommendedName>
        <fullName evidence="9">DEAD/DEAH box helicase</fullName>
    </recommendedName>
</protein>
<feature type="domain" description="Helicase ATP-binding" evidence="5">
    <location>
        <begin position="152"/>
        <end position="270"/>
    </location>
</feature>
<dbReference type="InterPro" id="IPR027417">
    <property type="entry name" value="P-loop_NTPase"/>
</dbReference>
<evidence type="ECO:0000256" key="3">
    <source>
        <dbReference type="ARBA" id="ARBA00022806"/>
    </source>
</evidence>
<organism evidence="7 8">
    <name type="scientific">Marinifilum breve</name>
    <dbReference type="NCBI Taxonomy" id="2184082"/>
    <lineage>
        <taxon>Bacteria</taxon>
        <taxon>Pseudomonadati</taxon>
        <taxon>Bacteroidota</taxon>
        <taxon>Bacteroidia</taxon>
        <taxon>Marinilabiliales</taxon>
        <taxon>Marinifilaceae</taxon>
    </lineage>
</organism>
<dbReference type="Gene3D" id="3.40.50.300">
    <property type="entry name" value="P-loop containing nucleotide triphosphate hydrolases"/>
    <property type="match status" value="2"/>
</dbReference>
<keyword evidence="3" id="KW-0347">Helicase</keyword>
<dbReference type="SUPFAM" id="SSF52540">
    <property type="entry name" value="P-loop containing nucleoside triphosphate hydrolases"/>
    <property type="match status" value="1"/>
</dbReference>
<keyword evidence="4" id="KW-0067">ATP-binding</keyword>
<evidence type="ECO:0000256" key="1">
    <source>
        <dbReference type="ARBA" id="ARBA00022741"/>
    </source>
</evidence>
<dbReference type="PROSITE" id="PS51192">
    <property type="entry name" value="HELICASE_ATP_BIND_1"/>
    <property type="match status" value="1"/>
</dbReference>
<evidence type="ECO:0000259" key="6">
    <source>
        <dbReference type="PROSITE" id="PS51194"/>
    </source>
</evidence>
<dbReference type="PROSITE" id="PS51194">
    <property type="entry name" value="HELICASE_CTER"/>
    <property type="match status" value="1"/>
</dbReference>
<dbReference type="SMART" id="SM00490">
    <property type="entry name" value="HELICc"/>
    <property type="match status" value="1"/>
</dbReference>
<dbReference type="Proteomes" id="UP000248079">
    <property type="component" value="Unassembled WGS sequence"/>
</dbReference>
<proteinExistence type="predicted"/>
<dbReference type="OrthoDB" id="9815222at2"/>
<dbReference type="GO" id="GO:0005524">
    <property type="term" value="F:ATP binding"/>
    <property type="evidence" value="ECO:0007669"/>
    <property type="project" value="UniProtKB-KW"/>
</dbReference>
<dbReference type="PANTHER" id="PTHR47961:SF6">
    <property type="entry name" value="DNA-DIRECTED DNA POLYMERASE"/>
    <property type="match status" value="1"/>
</dbReference>
<dbReference type="InterPro" id="IPR001650">
    <property type="entry name" value="Helicase_C-like"/>
</dbReference>
<evidence type="ECO:0000313" key="7">
    <source>
        <dbReference type="EMBL" id="PXY02659.1"/>
    </source>
</evidence>
<dbReference type="GO" id="GO:0016787">
    <property type="term" value="F:hydrolase activity"/>
    <property type="evidence" value="ECO:0007669"/>
    <property type="project" value="UniProtKB-KW"/>
</dbReference>
<dbReference type="PANTHER" id="PTHR47961">
    <property type="entry name" value="DNA POLYMERASE THETA, PUTATIVE (AFU_ORTHOLOGUE AFUA_1G05260)-RELATED"/>
    <property type="match status" value="1"/>
</dbReference>
<accession>A0A2V4A1N4</accession>
<evidence type="ECO:0000259" key="5">
    <source>
        <dbReference type="PROSITE" id="PS51192"/>
    </source>
</evidence>
<evidence type="ECO:0000256" key="4">
    <source>
        <dbReference type="ARBA" id="ARBA00022840"/>
    </source>
</evidence>
<dbReference type="Pfam" id="PF00270">
    <property type="entry name" value="DEAD"/>
    <property type="match status" value="1"/>
</dbReference>
<dbReference type="GO" id="GO:0003676">
    <property type="term" value="F:nucleic acid binding"/>
    <property type="evidence" value="ECO:0007669"/>
    <property type="project" value="InterPro"/>
</dbReference>
<dbReference type="GO" id="GO:0004386">
    <property type="term" value="F:helicase activity"/>
    <property type="evidence" value="ECO:0007669"/>
    <property type="project" value="UniProtKB-KW"/>
</dbReference>
<dbReference type="InterPro" id="IPR011545">
    <property type="entry name" value="DEAD/DEAH_box_helicase_dom"/>
</dbReference>
<dbReference type="InterPro" id="IPR050474">
    <property type="entry name" value="Hel308_SKI2-like"/>
</dbReference>
<dbReference type="SMART" id="SM00487">
    <property type="entry name" value="DEXDc"/>
    <property type="match status" value="1"/>
</dbReference>
<evidence type="ECO:0000256" key="2">
    <source>
        <dbReference type="ARBA" id="ARBA00022801"/>
    </source>
</evidence>
<feature type="domain" description="Helicase C-terminal" evidence="6">
    <location>
        <begin position="386"/>
        <end position="573"/>
    </location>
</feature>
<dbReference type="InterPro" id="IPR014001">
    <property type="entry name" value="Helicase_ATP-bd"/>
</dbReference>
<reference evidence="7 8" key="1">
    <citation type="submission" date="2018-05" db="EMBL/GenBank/DDBJ databases">
        <title>Marinifilum breve JC075T sp. nov., a marine bacterium isolated from Yongle Blue Hole in the South China Sea.</title>
        <authorList>
            <person name="Fu T."/>
        </authorList>
    </citation>
    <scope>NUCLEOTIDE SEQUENCE [LARGE SCALE GENOMIC DNA]</scope>
    <source>
        <strain evidence="7 8">JC075</strain>
    </source>
</reference>
<dbReference type="RefSeq" id="WP_110358820.1">
    <property type="nucleotide sequence ID" value="NZ_QFLI01000001.1"/>
</dbReference>